<name>A0ACC6L2E7_9SPHI</name>
<comment type="caution">
    <text evidence="1">The sequence shown here is derived from an EMBL/GenBank/DDBJ whole genome shotgun (WGS) entry which is preliminary data.</text>
</comment>
<reference evidence="1" key="1">
    <citation type="submission" date="2023-07" db="EMBL/GenBank/DDBJ databases">
        <title>Sorghum-associated microbial communities from plants grown in Nebraska, USA.</title>
        <authorList>
            <person name="Schachtman D."/>
        </authorList>
    </citation>
    <scope>NUCLEOTIDE SEQUENCE</scope>
    <source>
        <strain evidence="1">2697</strain>
    </source>
</reference>
<gene>
    <name evidence="1" type="ORF">J2X78_004197</name>
</gene>
<dbReference type="Proteomes" id="UP001246858">
    <property type="component" value="Unassembled WGS sequence"/>
</dbReference>
<accession>A0ACC6L2E7</accession>
<protein>
    <submittedName>
        <fullName evidence="1">Uncharacterized protein</fullName>
    </submittedName>
</protein>
<organism evidence="1 2">
    <name type="scientific">Pedobacter africanus</name>
    <dbReference type="NCBI Taxonomy" id="151894"/>
    <lineage>
        <taxon>Bacteria</taxon>
        <taxon>Pseudomonadati</taxon>
        <taxon>Bacteroidota</taxon>
        <taxon>Sphingobacteriia</taxon>
        <taxon>Sphingobacteriales</taxon>
        <taxon>Sphingobacteriaceae</taxon>
        <taxon>Pedobacter</taxon>
    </lineage>
</organism>
<keyword evidence="2" id="KW-1185">Reference proteome</keyword>
<dbReference type="EMBL" id="JAVDTF010000004">
    <property type="protein sequence ID" value="MDR6785612.1"/>
    <property type="molecule type" value="Genomic_DNA"/>
</dbReference>
<evidence type="ECO:0000313" key="2">
    <source>
        <dbReference type="Proteomes" id="UP001246858"/>
    </source>
</evidence>
<proteinExistence type="predicted"/>
<evidence type="ECO:0000313" key="1">
    <source>
        <dbReference type="EMBL" id="MDR6785612.1"/>
    </source>
</evidence>
<sequence length="434" mass="49969">MATTTLTSFPEKEKAECPECQAGITLYDPAGTEFCTCPSCKSYIQFVNEQPKKIKTIKAPLLPPVIPLGTQGVLKDIPFKIIAYIERDEDNVNYAWREYVLYNYEKGYAMLSEYDGHWNLIFGKNFLPGLKQPLDGNDYIMYQDVEYKLFHKYAPRTTSVTGEFDWDVLKEQMNVREYIAPPYILIKEQARFDKEKDYYQGEYMEPKIIAAAFGLDANQFPSKTGVLSNQPSRAYQDWKWSLMMGLYLILGVMVIQFFISFLKPEEVIFDETLELTYTPDKGLNEFKPIMSRSFELRDVASALDMTISSDVSNSWLEATVVLVNETTNQTWEVTKGVEYYEGIEDGERWSEGEKSAEVVVVGIPRGKYHMNIYPAAGSPASSMMGIKITTNIILWRNIFVALLVLCLIPLINLLRMSFFERKRWENSDYSPYHS</sequence>